<dbReference type="AlphaFoldDB" id="A0A4R3Z472"/>
<feature type="transmembrane region" description="Helical" evidence="1">
    <location>
        <begin position="160"/>
        <end position="178"/>
    </location>
</feature>
<dbReference type="PANTHER" id="PTHR34989:SF1">
    <property type="entry name" value="PROTEIN HDED"/>
    <property type="match status" value="1"/>
</dbReference>
<reference evidence="2 3" key="1">
    <citation type="submission" date="2019-03" db="EMBL/GenBank/DDBJ databases">
        <title>Genomic Encyclopedia of Type Strains, Phase IV (KMG-IV): sequencing the most valuable type-strain genomes for metagenomic binning, comparative biology and taxonomic classification.</title>
        <authorList>
            <person name="Goeker M."/>
        </authorList>
    </citation>
    <scope>NUCLEOTIDE SEQUENCE [LARGE SCALE GENOMIC DNA]</scope>
    <source>
        <strain evidence="2 3">DSM 19580</strain>
    </source>
</reference>
<feature type="transmembrane region" description="Helical" evidence="1">
    <location>
        <begin position="43"/>
        <end position="66"/>
    </location>
</feature>
<gene>
    <name evidence="2" type="ORF">EDC52_10278</name>
</gene>
<comment type="caution">
    <text evidence="2">The sequence shown here is derived from an EMBL/GenBank/DDBJ whole genome shotgun (WGS) entry which is preliminary data.</text>
</comment>
<organism evidence="2 3">
    <name type="scientific">Biostraticola tofi</name>
    <dbReference type="NCBI Taxonomy" id="466109"/>
    <lineage>
        <taxon>Bacteria</taxon>
        <taxon>Pseudomonadati</taxon>
        <taxon>Pseudomonadota</taxon>
        <taxon>Gammaproteobacteria</taxon>
        <taxon>Enterobacterales</taxon>
        <taxon>Bruguierivoracaceae</taxon>
        <taxon>Biostraticola</taxon>
    </lineage>
</organism>
<evidence type="ECO:0000313" key="2">
    <source>
        <dbReference type="EMBL" id="TCV98759.1"/>
    </source>
</evidence>
<feature type="transmembrane region" description="Helical" evidence="1">
    <location>
        <begin position="100"/>
        <end position="119"/>
    </location>
</feature>
<feature type="transmembrane region" description="Helical" evidence="1">
    <location>
        <begin position="78"/>
        <end position="94"/>
    </location>
</feature>
<dbReference type="GO" id="GO:0005886">
    <property type="term" value="C:plasma membrane"/>
    <property type="evidence" value="ECO:0007669"/>
    <property type="project" value="TreeGrafter"/>
</dbReference>
<name>A0A4R3Z472_9GAMM</name>
<dbReference type="PANTHER" id="PTHR34989">
    <property type="entry name" value="PROTEIN HDED"/>
    <property type="match status" value="1"/>
</dbReference>
<dbReference type="Proteomes" id="UP000295719">
    <property type="component" value="Unassembled WGS sequence"/>
</dbReference>
<evidence type="ECO:0000256" key="1">
    <source>
        <dbReference type="SAM" id="Phobius"/>
    </source>
</evidence>
<evidence type="ECO:0000313" key="3">
    <source>
        <dbReference type="Proteomes" id="UP000295719"/>
    </source>
</evidence>
<protein>
    <submittedName>
        <fullName evidence="2">Uncharacterized membrane protein HdeD (DUF308 family)</fullName>
    </submittedName>
</protein>
<sequence length="448" mass="50217">MIHITIVLMGINYLRARWFGLMFIGLLSVLCGAIVSIDALDNSLYFPLSFFAAILLIEGIATVLLALNDAGGQKTLRYIKGSSFIIAALLILAGHHEGNIVLSLVFGTLFLVDGLLQIISAHLVRYPAWRYVMFGGLVEIAVAISFYQPYPSNYEGTVPYFLGIALLFAGWNMIMLAYKVCRMSEQTTTAPSGTACSLQGPVDGANSGLGSDEARALVIHIWTPVGTSASAVVRQPITSRYIAAVDNNGVISTGHAALESPEGIYISLYPKDEIEHSPEAFIQLLRATCENNVPGRFLPDYHTESEEWCHSTVKVHIRNYDEQRLKLFWQQYQKDNTYNLTHRNCSSTVARALEAALAGASQRLYGHHGGWETFFKFLVRPELWIAVQIRRRAETMAWTPGLILDYARVLSILVDKQPSGSWLDTFRWSVRRMIELRQQWRRETPIQR</sequence>
<keyword evidence="1" id="KW-0472">Membrane</keyword>
<keyword evidence="1" id="KW-0812">Transmembrane</keyword>
<dbReference type="OrthoDB" id="6773069at2"/>
<dbReference type="EMBL" id="SMCR01000002">
    <property type="protein sequence ID" value="TCV98759.1"/>
    <property type="molecule type" value="Genomic_DNA"/>
</dbReference>
<accession>A0A4R3Z472</accession>
<proteinExistence type="predicted"/>
<feature type="transmembrane region" description="Helical" evidence="1">
    <location>
        <begin position="18"/>
        <end position="37"/>
    </location>
</feature>
<feature type="transmembrane region" description="Helical" evidence="1">
    <location>
        <begin position="131"/>
        <end position="148"/>
    </location>
</feature>
<dbReference type="InterPro" id="IPR052712">
    <property type="entry name" value="Acid_resist_chaperone_HdeD"/>
</dbReference>
<keyword evidence="3" id="KW-1185">Reference proteome</keyword>
<keyword evidence="1" id="KW-1133">Transmembrane helix</keyword>